<dbReference type="Proteomes" id="UP001500618">
    <property type="component" value="Unassembled WGS sequence"/>
</dbReference>
<gene>
    <name evidence="1" type="primary">thiS</name>
    <name evidence="1" type="ORF">GCM10009765_36530</name>
</gene>
<dbReference type="InterPro" id="IPR012675">
    <property type="entry name" value="Beta-grasp_dom_sf"/>
</dbReference>
<dbReference type="CDD" id="cd00565">
    <property type="entry name" value="Ubl_ThiS"/>
    <property type="match status" value="1"/>
</dbReference>
<sequence>MKAQVNGSFRELAEGATVASVVELLGIVTGGIAVALDDAVVPRSEWGSTPVLDGSRVEILTATQGG</sequence>
<dbReference type="Gene3D" id="3.10.20.30">
    <property type="match status" value="1"/>
</dbReference>
<organism evidence="1 2">
    <name type="scientific">Fodinicola feengrottensis</name>
    <dbReference type="NCBI Taxonomy" id="435914"/>
    <lineage>
        <taxon>Bacteria</taxon>
        <taxon>Bacillati</taxon>
        <taxon>Actinomycetota</taxon>
        <taxon>Actinomycetes</taxon>
        <taxon>Mycobacteriales</taxon>
        <taxon>Fodinicola</taxon>
    </lineage>
</organism>
<comment type="caution">
    <text evidence="1">The sequence shown here is derived from an EMBL/GenBank/DDBJ whole genome shotgun (WGS) entry which is preliminary data.</text>
</comment>
<dbReference type="EMBL" id="BAAANY010000012">
    <property type="protein sequence ID" value="GAA1683878.1"/>
    <property type="molecule type" value="Genomic_DNA"/>
</dbReference>
<dbReference type="Pfam" id="PF02597">
    <property type="entry name" value="ThiS"/>
    <property type="match status" value="1"/>
</dbReference>
<accession>A0ABP4T851</accession>
<evidence type="ECO:0000313" key="1">
    <source>
        <dbReference type="EMBL" id="GAA1683878.1"/>
    </source>
</evidence>
<dbReference type="InterPro" id="IPR010035">
    <property type="entry name" value="Thi_S"/>
</dbReference>
<protein>
    <submittedName>
        <fullName evidence="1">Sulfur carrier protein ThiS</fullName>
    </submittedName>
</protein>
<dbReference type="NCBIfam" id="TIGR01683">
    <property type="entry name" value="thiS"/>
    <property type="match status" value="1"/>
</dbReference>
<keyword evidence="2" id="KW-1185">Reference proteome</keyword>
<reference evidence="2" key="1">
    <citation type="journal article" date="2019" name="Int. J. Syst. Evol. Microbiol.">
        <title>The Global Catalogue of Microorganisms (GCM) 10K type strain sequencing project: providing services to taxonomists for standard genome sequencing and annotation.</title>
        <authorList>
            <consortium name="The Broad Institute Genomics Platform"/>
            <consortium name="The Broad Institute Genome Sequencing Center for Infectious Disease"/>
            <person name="Wu L."/>
            <person name="Ma J."/>
        </authorList>
    </citation>
    <scope>NUCLEOTIDE SEQUENCE [LARGE SCALE GENOMIC DNA]</scope>
    <source>
        <strain evidence="2">JCM 14718</strain>
    </source>
</reference>
<name>A0ABP4T851_9ACTN</name>
<dbReference type="RefSeq" id="WP_344311439.1">
    <property type="nucleotide sequence ID" value="NZ_BAAANY010000012.1"/>
</dbReference>
<dbReference type="InterPro" id="IPR016155">
    <property type="entry name" value="Mopterin_synth/thiamin_S_b"/>
</dbReference>
<dbReference type="PANTHER" id="PTHR34472">
    <property type="entry name" value="SULFUR CARRIER PROTEIN THIS"/>
    <property type="match status" value="1"/>
</dbReference>
<evidence type="ECO:0000313" key="2">
    <source>
        <dbReference type="Proteomes" id="UP001500618"/>
    </source>
</evidence>
<proteinExistence type="predicted"/>
<dbReference type="SUPFAM" id="SSF54285">
    <property type="entry name" value="MoaD/ThiS"/>
    <property type="match status" value="1"/>
</dbReference>
<dbReference type="PANTHER" id="PTHR34472:SF1">
    <property type="entry name" value="SULFUR CARRIER PROTEIN THIS"/>
    <property type="match status" value="1"/>
</dbReference>
<dbReference type="InterPro" id="IPR003749">
    <property type="entry name" value="ThiS/MoaD-like"/>
</dbReference>